<comment type="caution">
    <text evidence="1">The sequence shown here is derived from an EMBL/GenBank/DDBJ whole genome shotgun (WGS) entry which is preliminary data.</text>
</comment>
<organism evidence="1 2">
    <name type="scientific">Campylobacter gracilis RM3268</name>
    <dbReference type="NCBI Taxonomy" id="553220"/>
    <lineage>
        <taxon>Bacteria</taxon>
        <taxon>Pseudomonadati</taxon>
        <taxon>Campylobacterota</taxon>
        <taxon>Epsilonproteobacteria</taxon>
        <taxon>Campylobacterales</taxon>
        <taxon>Campylobacteraceae</taxon>
        <taxon>Campylobacter</taxon>
    </lineage>
</organism>
<dbReference type="Proteomes" id="UP000005709">
    <property type="component" value="Unassembled WGS sequence"/>
</dbReference>
<dbReference type="GO" id="GO:0016884">
    <property type="term" value="F:carbon-nitrogen ligase activity, with glutamine as amido-N-donor"/>
    <property type="evidence" value="ECO:0007669"/>
    <property type="project" value="InterPro"/>
</dbReference>
<dbReference type="Gene3D" id="1.10.10.410">
    <property type="match status" value="1"/>
</dbReference>
<protein>
    <submittedName>
        <fullName evidence="1">YqeY-like protein</fullName>
    </submittedName>
</protein>
<accession>C8PIX0</accession>
<dbReference type="OrthoDB" id="9788127at2"/>
<dbReference type="InterPro" id="IPR023168">
    <property type="entry name" value="GatB_Yqey_C_2"/>
</dbReference>
<dbReference type="InterPro" id="IPR003789">
    <property type="entry name" value="Asn/Gln_tRNA_amidoTrase-B-like"/>
</dbReference>
<proteinExistence type="predicted"/>
<dbReference type="Gene3D" id="1.10.1510.10">
    <property type="entry name" value="Uncharacterised protein YqeY/AIM41 PF09424, N-terminal domain"/>
    <property type="match status" value="1"/>
</dbReference>
<dbReference type="RefSeq" id="WP_005871723.1">
    <property type="nucleotide sequence ID" value="NZ_ACYG01000027.1"/>
</dbReference>
<reference evidence="1 2" key="1">
    <citation type="submission" date="2009-07" db="EMBL/GenBank/DDBJ databases">
        <authorList>
            <person name="Madupu R."/>
            <person name="Sebastian Y."/>
            <person name="Durkin A.S."/>
            <person name="Torralba M."/>
            <person name="Methe B."/>
            <person name="Sutton G.G."/>
            <person name="Strausberg R.L."/>
            <person name="Nelson K.E."/>
        </authorList>
    </citation>
    <scope>NUCLEOTIDE SEQUENCE [LARGE SCALE GENOMIC DNA]</scope>
    <source>
        <strain evidence="1 2">RM3268</strain>
    </source>
</reference>
<dbReference type="SUPFAM" id="SSF89095">
    <property type="entry name" value="GatB/YqeY motif"/>
    <property type="match status" value="1"/>
</dbReference>
<dbReference type="PANTHER" id="PTHR28055:SF1">
    <property type="entry name" value="ALTERED INHERITANCE OF MITOCHONDRIA PROTEIN 41, MITOCHONDRIAL"/>
    <property type="match status" value="1"/>
</dbReference>
<dbReference type="PANTHER" id="PTHR28055">
    <property type="entry name" value="ALTERED INHERITANCE OF MITOCHONDRIA PROTEIN 41, MITOCHONDRIAL"/>
    <property type="match status" value="1"/>
</dbReference>
<name>C8PIX0_9BACT</name>
<evidence type="ECO:0000313" key="1">
    <source>
        <dbReference type="EMBL" id="EEV16875.1"/>
    </source>
</evidence>
<gene>
    <name evidence="1" type="ORF">CAMGR0001_1169</name>
</gene>
<dbReference type="Pfam" id="PF09424">
    <property type="entry name" value="YqeY"/>
    <property type="match status" value="1"/>
</dbReference>
<keyword evidence="2" id="KW-1185">Reference proteome</keyword>
<dbReference type="AlphaFoldDB" id="C8PIX0"/>
<dbReference type="EMBL" id="ACYG01000027">
    <property type="protein sequence ID" value="EEV16875.1"/>
    <property type="molecule type" value="Genomic_DNA"/>
</dbReference>
<dbReference type="STRING" id="824.CGRAC_0973"/>
<dbReference type="eggNOG" id="COG1610">
    <property type="taxonomic scope" value="Bacteria"/>
</dbReference>
<evidence type="ECO:0000313" key="2">
    <source>
        <dbReference type="Proteomes" id="UP000005709"/>
    </source>
</evidence>
<sequence length="147" mass="16016">MGVREQILEDIKTAMKSGDHFRRDSLRMLNAALKQVEVDERISLSDERVFSILQSEIKRRNDSVEQYRAGGRDDLVQKEQGEIEIIASYLPAQLSDAELAAAVGSLIAQLGASGAKDMGRVMKAAKEALGSSVDGKRLSEAVKAALK</sequence>
<dbReference type="InterPro" id="IPR019004">
    <property type="entry name" value="YqeY/Aim41"/>
</dbReference>
<dbReference type="InterPro" id="IPR042184">
    <property type="entry name" value="YqeY/Aim41_N"/>
</dbReference>